<dbReference type="GO" id="GO:0046872">
    <property type="term" value="F:metal ion binding"/>
    <property type="evidence" value="ECO:0007669"/>
    <property type="project" value="InterPro"/>
</dbReference>
<dbReference type="AlphaFoldDB" id="A0A6G1LPH6"/>
<dbReference type="Pfam" id="PF14008">
    <property type="entry name" value="Metallophos_C"/>
    <property type="match status" value="1"/>
</dbReference>
<accession>A0A6G1LPH6</accession>
<feature type="signal peptide" evidence="2">
    <location>
        <begin position="1"/>
        <end position="18"/>
    </location>
</feature>
<comment type="similarity">
    <text evidence="2">Belongs to the metallophosphoesterase superfamily. Purple acid phosphatase family.</text>
</comment>
<feature type="domain" description="Calcineurin-like phosphoesterase" evidence="4">
    <location>
        <begin position="241"/>
        <end position="426"/>
    </location>
</feature>
<evidence type="ECO:0000256" key="3">
    <source>
        <dbReference type="SAM" id="MobiDB-lite"/>
    </source>
</evidence>
<dbReference type="GO" id="GO:0003993">
    <property type="term" value="F:acid phosphatase activity"/>
    <property type="evidence" value="ECO:0007669"/>
    <property type="project" value="UniProtKB-EC"/>
</dbReference>
<name>A0A6G1LPH6_9PEZI</name>
<keyword evidence="8" id="KW-1185">Reference proteome</keyword>
<evidence type="ECO:0000259" key="4">
    <source>
        <dbReference type="Pfam" id="PF00149"/>
    </source>
</evidence>
<dbReference type="PANTHER" id="PTHR22953">
    <property type="entry name" value="ACID PHOSPHATASE RELATED"/>
    <property type="match status" value="1"/>
</dbReference>
<dbReference type="InterPro" id="IPR025733">
    <property type="entry name" value="PAPs_C"/>
</dbReference>
<sequence length="562" mass="61215">MFACAVAALVGAAVLASSAPTEERRDVDTMYPYTGPQMPVISLAYIPGGMTVHYQTLFGLGANPVIHWGLSSENQNHTTSGYTTHYDRTPTCSQAMTTMCSAYFHNVLLPGLQSATTYYYIFPAQNGTTASPVHSFTTSRTAGDNHEFSIAVLNDMGYTNAQGTYQYLNQAADEVAFAWHGGDISYADDLFDGILSCDSEDMCYNGSDSTLTDTPPAPFPEDYNIPLPEGEIPDQGSPRGGDENVIYETNWDIWQQWMNPISMKIPYMTLPGNHEAARTEFDGAGNILTAYLISNISNGTAPKDGLTYYSCPPSQRPGDETNGIGNFWYSFDYGNAHFVSFDGETDYPPYSPEWPFVRDLTGNAIHPLENQTFSTDSGPFGYINGSWKDNSAYHQIKWLADDLASVNRTKTPWVFAMTHRPMYSSECERIWPMNNLSIVTSDIVNNHTYNTGTGKSVTYLVNGMAGNIESHSSINASKILNYTAVLNQYHFGFSKLAIHNDTVATWKYIMGVNGSIGDTLTMIHSPQKTAAATSSVPGLSASATTTTAHGASSTGPNAPIGT</sequence>
<dbReference type="InterPro" id="IPR039331">
    <property type="entry name" value="PAPs-like"/>
</dbReference>
<gene>
    <name evidence="7" type="ORF">EJ03DRAFT_356885</name>
</gene>
<evidence type="ECO:0000259" key="6">
    <source>
        <dbReference type="Pfam" id="PF16656"/>
    </source>
</evidence>
<evidence type="ECO:0000313" key="7">
    <source>
        <dbReference type="EMBL" id="KAF2774499.1"/>
    </source>
</evidence>
<dbReference type="SUPFAM" id="SSF56300">
    <property type="entry name" value="Metallo-dependent phosphatases"/>
    <property type="match status" value="1"/>
</dbReference>
<dbReference type="Proteomes" id="UP000799436">
    <property type="component" value="Unassembled WGS sequence"/>
</dbReference>
<evidence type="ECO:0000256" key="1">
    <source>
        <dbReference type="ARBA" id="ARBA00022729"/>
    </source>
</evidence>
<dbReference type="Pfam" id="PF00149">
    <property type="entry name" value="Metallophos"/>
    <property type="match status" value="1"/>
</dbReference>
<feature type="domain" description="Purple acid phosphatase C-terminal" evidence="5">
    <location>
        <begin position="457"/>
        <end position="519"/>
    </location>
</feature>
<dbReference type="InterPro" id="IPR014390">
    <property type="entry name" value="Acid_Pase_Asper"/>
</dbReference>
<proteinExistence type="inferred from homology"/>
<dbReference type="InterPro" id="IPR015914">
    <property type="entry name" value="PAPs_N"/>
</dbReference>
<dbReference type="InterPro" id="IPR008963">
    <property type="entry name" value="Purple_acid_Pase-like_N"/>
</dbReference>
<dbReference type="EC" id="3.1.3.2" evidence="2"/>
<dbReference type="InterPro" id="IPR004843">
    <property type="entry name" value="Calcineurin-like_PHP"/>
</dbReference>
<evidence type="ECO:0000259" key="5">
    <source>
        <dbReference type="Pfam" id="PF14008"/>
    </source>
</evidence>
<dbReference type="Pfam" id="PF16656">
    <property type="entry name" value="Pur_ac_phosph_N"/>
    <property type="match status" value="1"/>
</dbReference>
<evidence type="ECO:0000313" key="8">
    <source>
        <dbReference type="Proteomes" id="UP000799436"/>
    </source>
</evidence>
<dbReference type="Gene3D" id="2.60.40.380">
    <property type="entry name" value="Purple acid phosphatase-like, N-terminal"/>
    <property type="match status" value="1"/>
</dbReference>
<dbReference type="EMBL" id="ML995808">
    <property type="protein sequence ID" value="KAF2774499.1"/>
    <property type="molecule type" value="Genomic_DNA"/>
</dbReference>
<dbReference type="InterPro" id="IPR029052">
    <property type="entry name" value="Metallo-depent_PP-like"/>
</dbReference>
<dbReference type="Gene3D" id="3.60.21.10">
    <property type="match status" value="3"/>
</dbReference>
<keyword evidence="2" id="KW-0378">Hydrolase</keyword>
<dbReference type="PANTHER" id="PTHR22953:SF153">
    <property type="entry name" value="PURPLE ACID PHOSPHATASE"/>
    <property type="match status" value="1"/>
</dbReference>
<dbReference type="PIRSF" id="PIRSF000900">
    <property type="entry name" value="Acid_Ptase_Asper"/>
    <property type="match status" value="1"/>
</dbReference>
<feature type="compositionally biased region" description="Low complexity" evidence="3">
    <location>
        <begin position="541"/>
        <end position="555"/>
    </location>
</feature>
<dbReference type="SUPFAM" id="SSF49363">
    <property type="entry name" value="Purple acid phosphatase, N-terminal domain"/>
    <property type="match status" value="1"/>
</dbReference>
<comment type="catalytic activity">
    <reaction evidence="2">
        <text>a phosphate monoester + H2O = an alcohol + phosphate</text>
        <dbReference type="Rhea" id="RHEA:15017"/>
        <dbReference type="ChEBI" id="CHEBI:15377"/>
        <dbReference type="ChEBI" id="CHEBI:30879"/>
        <dbReference type="ChEBI" id="CHEBI:43474"/>
        <dbReference type="ChEBI" id="CHEBI:67140"/>
        <dbReference type="EC" id="3.1.3.2"/>
    </reaction>
</comment>
<evidence type="ECO:0000256" key="2">
    <source>
        <dbReference type="RuleBase" id="RU361203"/>
    </source>
</evidence>
<protein>
    <recommendedName>
        <fullName evidence="2">Purple acid phosphatase</fullName>
        <ecNumber evidence="2">3.1.3.2</ecNumber>
    </recommendedName>
</protein>
<feature type="chain" id="PRO_5026377948" description="Purple acid phosphatase" evidence="2">
    <location>
        <begin position="19"/>
        <end position="562"/>
    </location>
</feature>
<reference evidence="7" key="1">
    <citation type="journal article" date="2020" name="Stud. Mycol.">
        <title>101 Dothideomycetes genomes: a test case for predicting lifestyles and emergence of pathogens.</title>
        <authorList>
            <person name="Haridas S."/>
            <person name="Albert R."/>
            <person name="Binder M."/>
            <person name="Bloem J."/>
            <person name="Labutti K."/>
            <person name="Salamov A."/>
            <person name="Andreopoulos B."/>
            <person name="Baker S."/>
            <person name="Barry K."/>
            <person name="Bills G."/>
            <person name="Bluhm B."/>
            <person name="Cannon C."/>
            <person name="Castanera R."/>
            <person name="Culley D."/>
            <person name="Daum C."/>
            <person name="Ezra D."/>
            <person name="Gonzalez J."/>
            <person name="Henrissat B."/>
            <person name="Kuo A."/>
            <person name="Liang C."/>
            <person name="Lipzen A."/>
            <person name="Lutzoni F."/>
            <person name="Magnuson J."/>
            <person name="Mondo S."/>
            <person name="Nolan M."/>
            <person name="Ohm R."/>
            <person name="Pangilinan J."/>
            <person name="Park H.-J."/>
            <person name="Ramirez L."/>
            <person name="Alfaro M."/>
            <person name="Sun H."/>
            <person name="Tritt A."/>
            <person name="Yoshinaga Y."/>
            <person name="Zwiers L.-H."/>
            <person name="Turgeon B."/>
            <person name="Goodwin S."/>
            <person name="Spatafora J."/>
            <person name="Crous P."/>
            <person name="Grigoriev I."/>
        </authorList>
    </citation>
    <scope>NUCLEOTIDE SEQUENCE</scope>
    <source>
        <strain evidence="7">CBS 116005</strain>
    </source>
</reference>
<keyword evidence="1 2" id="KW-0732">Signal</keyword>
<dbReference type="OrthoDB" id="45007at2759"/>
<feature type="region of interest" description="Disordered" evidence="3">
    <location>
        <begin position="541"/>
        <end position="562"/>
    </location>
</feature>
<organism evidence="7 8">
    <name type="scientific">Teratosphaeria nubilosa</name>
    <dbReference type="NCBI Taxonomy" id="161662"/>
    <lineage>
        <taxon>Eukaryota</taxon>
        <taxon>Fungi</taxon>
        <taxon>Dikarya</taxon>
        <taxon>Ascomycota</taxon>
        <taxon>Pezizomycotina</taxon>
        <taxon>Dothideomycetes</taxon>
        <taxon>Dothideomycetidae</taxon>
        <taxon>Mycosphaerellales</taxon>
        <taxon>Teratosphaeriaceae</taxon>
        <taxon>Teratosphaeria</taxon>
    </lineage>
</organism>
<feature type="domain" description="Purple acid phosphatase N-terminal" evidence="6">
    <location>
        <begin position="41"/>
        <end position="138"/>
    </location>
</feature>